<dbReference type="RefSeq" id="WP_003925143.1">
    <property type="nucleotide sequence ID" value="NZ_BCTB01000042.1"/>
</dbReference>
<evidence type="ECO:0008006" key="4">
    <source>
        <dbReference type="Google" id="ProtNLM"/>
    </source>
</evidence>
<keyword evidence="1" id="KW-0175">Coiled coil</keyword>
<dbReference type="EMBL" id="BCTB01000042">
    <property type="protein sequence ID" value="GAT16284.1"/>
    <property type="molecule type" value="Genomic_DNA"/>
</dbReference>
<gene>
    <name evidence="2" type="ORF">RMCT_3253</name>
</gene>
<reference evidence="3" key="2">
    <citation type="submission" date="2016-02" db="EMBL/GenBank/DDBJ databases">
        <title>Draft genome sequence of five rapidly growing Mycobacterium species.</title>
        <authorList>
            <person name="Katahira K."/>
            <person name="Gotou Y."/>
            <person name="Iida K."/>
            <person name="Ogura Y."/>
            <person name="Hayashi T."/>
        </authorList>
    </citation>
    <scope>NUCLEOTIDE SEQUENCE [LARGE SCALE GENOMIC DNA]</scope>
    <source>
        <strain evidence="3">JCM6362</strain>
    </source>
</reference>
<dbReference type="Proteomes" id="UP000069654">
    <property type="component" value="Unassembled WGS sequence"/>
</dbReference>
<name>A0A124E8P5_MYCTH</name>
<comment type="caution">
    <text evidence="2">The sequence shown here is derived from an EMBL/GenBank/DDBJ whole genome shotgun (WGS) entry which is preliminary data.</text>
</comment>
<protein>
    <recommendedName>
        <fullName evidence="4">Capsid maturation protease and MuF-like fusion protein</fullName>
    </recommendedName>
</protein>
<evidence type="ECO:0000313" key="3">
    <source>
        <dbReference type="Proteomes" id="UP000069654"/>
    </source>
</evidence>
<evidence type="ECO:0000256" key="1">
    <source>
        <dbReference type="SAM" id="Coils"/>
    </source>
</evidence>
<feature type="coiled-coil region" evidence="1">
    <location>
        <begin position="759"/>
        <end position="787"/>
    </location>
</feature>
<dbReference type="OrthoDB" id="4751040at2"/>
<sequence length="811" mass="86525">MWPTPGEALSHTIDAEAAVADLYAEALRRWAPHGRAAVLPSLDATVVTGESGIVASTLPPDPDALERTQSIWDEIAEAVILGGLGLLWAVTFVRARRALGLDGPESGDVDEVLDTDSVPVDASALSIVARAADATPTEVREAAAAVRAVAAPRQAVDDFTATRRPVVSATLGVVRKTVSVAVAAVPETMAGQAAAVRAVAADVLDPDSQPMRDIARNEGYQAAGVMNHAVVEAARGSDEELEKTWICTIDGKTRPTHWAADGQRVPLDGKFTIGTEQLAYPGDESAHPREWKNCRCRVGILAPDEPLPDEVDRHTERLDGRDSVVIHRQGRTQAEEIERRAKAGNVRARDDEDGIGRVASAGWTALSEQEYDMVNELAAAADDTSNDETFLTFTDALFAVTGVPTSDGRMLSADIDLSFRDTPMPLQWCEEMEGGHHGSVTVGVIESIALKDGEVRASGYLLNNEHAVKAIDLIAHGVCNPSVDLGSVEWVATDEDGNVVTEENYEDGMTVYMTVTKAEVLATTIVAIPAFGETRIALNEEREHRDKTLVASAEGFRPRVYDPQMFADPQLSGPTPIQMDPETGRVFGHVACWAERHRSVGLGHMHPPRSKSGYEHFHSSPPVHLSDGTLLPVGRLTVGTGHADTRLGPAAAAAHYDNTGACWALVRAGEDTHGIWVSGVVAPWATPEQVEMGLASPLSGDWRPFGRDLELVAVLSVNTPGFLCRGSTDSRGNPTALVASLSPRPGADASAGHLTLADIKAAMAEAIAEERRNHELAQRRAEVLARAEQAVGAPPKPPTHADRVAALLERI</sequence>
<accession>A0A124E8P5</accession>
<dbReference type="STRING" id="1797.RMCT_3253"/>
<evidence type="ECO:0000313" key="2">
    <source>
        <dbReference type="EMBL" id="GAT16284.1"/>
    </source>
</evidence>
<dbReference type="AlphaFoldDB" id="A0A124E8P5"/>
<proteinExistence type="predicted"/>
<organism evidence="2 3">
    <name type="scientific">Mycolicibacterium thermoresistibile</name>
    <name type="common">Mycobacterium thermoresistibile</name>
    <dbReference type="NCBI Taxonomy" id="1797"/>
    <lineage>
        <taxon>Bacteria</taxon>
        <taxon>Bacillati</taxon>
        <taxon>Actinomycetota</taxon>
        <taxon>Actinomycetes</taxon>
        <taxon>Mycobacteriales</taxon>
        <taxon>Mycobacteriaceae</taxon>
        <taxon>Mycolicibacterium</taxon>
    </lineage>
</organism>
<reference evidence="2 3" key="1">
    <citation type="journal article" date="2016" name="Genome Announc.">
        <title>Draft Genome Sequences of Five Rapidly Growing Mycobacterium Species, M. thermoresistibile, M. fortuitum subsp. acetamidolyticum, M. canariasense, M. brisbanense, and M. novocastrense.</title>
        <authorList>
            <person name="Katahira K."/>
            <person name="Ogura Y."/>
            <person name="Gotoh Y."/>
            <person name="Hayashi T."/>
        </authorList>
    </citation>
    <scope>NUCLEOTIDE SEQUENCE [LARGE SCALE GENOMIC DNA]</scope>
    <source>
        <strain evidence="2 3">JCM6362</strain>
    </source>
</reference>